<comment type="caution">
    <text evidence="1">The sequence shown here is derived from an EMBL/GenBank/DDBJ whole genome shotgun (WGS) entry which is preliminary data.</text>
</comment>
<proteinExistence type="predicted"/>
<sequence>MEKLRFTGGLWIAAGPSTDREYCSECRTVFCGSFETESVQKEMDVLSVVVFSGGPDRDRLRQIP</sequence>
<protein>
    <submittedName>
        <fullName evidence="1">Uncharacterized protein</fullName>
    </submittedName>
</protein>
<evidence type="ECO:0000313" key="1">
    <source>
        <dbReference type="EMBL" id="MCC2168558.1"/>
    </source>
</evidence>
<name>A0AAE3DP24_9FIRM</name>
<dbReference type="EMBL" id="JAJEQF010000039">
    <property type="protein sequence ID" value="MCC2168558.1"/>
    <property type="molecule type" value="Genomic_DNA"/>
</dbReference>
<dbReference type="RefSeq" id="WP_308728764.1">
    <property type="nucleotide sequence ID" value="NZ_JAJEQF010000039.1"/>
</dbReference>
<organism evidence="1 2">
    <name type="scientific">Gallintestinimicrobium propionicum</name>
    <dbReference type="NCBI Taxonomy" id="2981770"/>
    <lineage>
        <taxon>Bacteria</taxon>
        <taxon>Bacillati</taxon>
        <taxon>Bacillota</taxon>
        <taxon>Clostridia</taxon>
        <taxon>Lachnospirales</taxon>
        <taxon>Lachnospiraceae</taxon>
        <taxon>Gallintestinimicrobium</taxon>
    </lineage>
</organism>
<reference evidence="1 2" key="1">
    <citation type="submission" date="2021-10" db="EMBL/GenBank/DDBJ databases">
        <title>Anaerobic single-cell dispensing facilitates the cultivation of human gut bacteria.</title>
        <authorList>
            <person name="Afrizal A."/>
        </authorList>
    </citation>
    <scope>NUCLEOTIDE SEQUENCE [LARGE SCALE GENOMIC DNA]</scope>
    <source>
        <strain evidence="1 2">CLA-AA-H244</strain>
    </source>
</reference>
<dbReference type="Proteomes" id="UP001199355">
    <property type="component" value="Unassembled WGS sequence"/>
</dbReference>
<accession>A0AAE3DP24</accession>
<evidence type="ECO:0000313" key="2">
    <source>
        <dbReference type="Proteomes" id="UP001199355"/>
    </source>
</evidence>
<dbReference type="AlphaFoldDB" id="A0AAE3DP24"/>
<gene>
    <name evidence="1" type="ORF">LKD45_12805</name>
</gene>
<keyword evidence="2" id="KW-1185">Reference proteome</keyword>